<dbReference type="InterPro" id="IPR046789">
    <property type="entry name" value="HTH_62"/>
</dbReference>
<evidence type="ECO:0000313" key="3">
    <source>
        <dbReference type="Proteomes" id="UP000551501"/>
    </source>
</evidence>
<sequence>MSLYLVQNQSRTADPTPYESKLAKAIEQVFGDGGHSLEALVDGLNEIGIHSPDGSPWSQDSLTAEMARLEQSVNGGR</sequence>
<evidence type="ECO:0000259" key="1">
    <source>
        <dbReference type="Pfam" id="PF20552"/>
    </source>
</evidence>
<dbReference type="RefSeq" id="WP_183369485.1">
    <property type="nucleotide sequence ID" value="NZ_BAABHL010000128.1"/>
</dbReference>
<dbReference type="AlphaFoldDB" id="A0A840ERG5"/>
<evidence type="ECO:0000313" key="2">
    <source>
        <dbReference type="EMBL" id="MBB4134292.1"/>
    </source>
</evidence>
<gene>
    <name evidence="2" type="ORF">BKA16_000844</name>
</gene>
<name>A0A840ERG5_9ACTN</name>
<dbReference type="EMBL" id="JACIFP010000001">
    <property type="protein sequence ID" value="MBB4134292.1"/>
    <property type="molecule type" value="Genomic_DNA"/>
</dbReference>
<feature type="domain" description="Recombinase-like" evidence="1">
    <location>
        <begin position="3"/>
        <end position="69"/>
    </location>
</feature>
<dbReference type="Proteomes" id="UP000551501">
    <property type="component" value="Unassembled WGS sequence"/>
</dbReference>
<organism evidence="2 3">
    <name type="scientific">Gordonia humi</name>
    <dbReference type="NCBI Taxonomy" id="686429"/>
    <lineage>
        <taxon>Bacteria</taxon>
        <taxon>Bacillati</taxon>
        <taxon>Actinomycetota</taxon>
        <taxon>Actinomycetes</taxon>
        <taxon>Mycobacteriales</taxon>
        <taxon>Gordoniaceae</taxon>
        <taxon>Gordonia</taxon>
    </lineage>
</organism>
<comment type="caution">
    <text evidence="2">The sequence shown here is derived from an EMBL/GenBank/DDBJ whole genome shotgun (WGS) entry which is preliminary data.</text>
</comment>
<accession>A0A840ERG5</accession>
<protein>
    <recommendedName>
        <fullName evidence="1">Recombinase-like domain-containing protein</fullName>
    </recommendedName>
</protein>
<reference evidence="2 3" key="1">
    <citation type="submission" date="2020-08" db="EMBL/GenBank/DDBJ databases">
        <title>Sequencing the genomes of 1000 actinobacteria strains.</title>
        <authorList>
            <person name="Klenk H.-P."/>
        </authorList>
    </citation>
    <scope>NUCLEOTIDE SEQUENCE [LARGE SCALE GENOMIC DNA]</scope>
    <source>
        <strain evidence="2 3">DSM 45298</strain>
    </source>
</reference>
<keyword evidence="3" id="KW-1185">Reference proteome</keyword>
<dbReference type="Pfam" id="PF20552">
    <property type="entry name" value="HTH_62"/>
    <property type="match status" value="1"/>
</dbReference>
<proteinExistence type="predicted"/>